<evidence type="ECO:0000313" key="3">
    <source>
        <dbReference type="Proteomes" id="UP000193719"/>
    </source>
</evidence>
<gene>
    <name evidence="2" type="ORF">BCR36DRAFT_371208</name>
</gene>
<accession>A0A1Y1V860</accession>
<proteinExistence type="predicted"/>
<evidence type="ECO:0000313" key="2">
    <source>
        <dbReference type="EMBL" id="ORX48720.1"/>
    </source>
</evidence>
<feature type="coiled-coil region" evidence="1">
    <location>
        <begin position="35"/>
        <end position="96"/>
    </location>
</feature>
<reference evidence="2 3" key="1">
    <citation type="submission" date="2016-08" db="EMBL/GenBank/DDBJ databases">
        <title>Genomes of anaerobic fungi encode conserved fungal cellulosomes for biomass hydrolysis.</title>
        <authorList>
            <consortium name="DOE Joint Genome Institute"/>
            <person name="Haitjema C.H."/>
            <person name="Gilmore S.P."/>
            <person name="Henske J.K."/>
            <person name="Solomon K.V."/>
            <person name="De Groot R."/>
            <person name="Kuo A."/>
            <person name="Mondo S.J."/>
            <person name="Salamov A.A."/>
            <person name="Labutti K."/>
            <person name="Zhao Z."/>
            <person name="Chiniquy J."/>
            <person name="Barry K."/>
            <person name="Brewer H.M."/>
            <person name="Purvine S.O."/>
            <person name="Wright A.T."/>
            <person name="Boxma B."/>
            <person name="Van Alen T."/>
            <person name="Hackstein J.H."/>
            <person name="Baker S.E."/>
            <person name="Grigoriev I.V."/>
            <person name="O'Malley M.A."/>
        </authorList>
    </citation>
    <scope>NUCLEOTIDE SEQUENCE [LARGE SCALE GENOMIC DNA]</scope>
    <source>
        <strain evidence="3">finn</strain>
    </source>
</reference>
<dbReference type="EMBL" id="MCFH01000026">
    <property type="protein sequence ID" value="ORX48720.1"/>
    <property type="molecule type" value="Genomic_DNA"/>
</dbReference>
<name>A0A1Y1V860_9FUNG</name>
<keyword evidence="1" id="KW-0175">Coiled coil</keyword>
<dbReference type="Proteomes" id="UP000193719">
    <property type="component" value="Unassembled WGS sequence"/>
</dbReference>
<reference evidence="2 3" key="2">
    <citation type="submission" date="2016-08" db="EMBL/GenBank/DDBJ databases">
        <title>Pervasive Adenine N6-methylation of Active Genes in Fungi.</title>
        <authorList>
            <consortium name="DOE Joint Genome Institute"/>
            <person name="Mondo S.J."/>
            <person name="Dannebaum R.O."/>
            <person name="Kuo R.C."/>
            <person name="Labutti K."/>
            <person name="Haridas S."/>
            <person name="Kuo A."/>
            <person name="Salamov A."/>
            <person name="Ahrendt S.R."/>
            <person name="Lipzen A."/>
            <person name="Sullivan W."/>
            <person name="Andreopoulos W.B."/>
            <person name="Clum A."/>
            <person name="Lindquist E."/>
            <person name="Daum C."/>
            <person name="Ramamoorthy G.K."/>
            <person name="Gryganskyi A."/>
            <person name="Culley D."/>
            <person name="Magnuson J.K."/>
            <person name="James T.Y."/>
            <person name="O'Malley M.A."/>
            <person name="Stajich J.E."/>
            <person name="Spatafora J.W."/>
            <person name="Visel A."/>
            <person name="Grigoriev I.V."/>
        </authorList>
    </citation>
    <scope>NUCLEOTIDE SEQUENCE [LARGE SCALE GENOMIC DNA]</scope>
    <source>
        <strain evidence="3">finn</strain>
    </source>
</reference>
<sequence length="194" mass="22534">MEEVENNINQVKSNSIKSDDLLLLEKATTLNISNIEKSKREINTIKNQLKIKALELEIENKSSPNNKESAESNNKLIELQEVYEDLLLKYEELQENCKNPKIAKFLKDIAEIKQQLHSLSHLHINDITNEYKFLVQRNPNTECLFNNDFQQLNPETDITLGNISFFREIPSFIGTSTLDERELENNKCLEVKLN</sequence>
<evidence type="ECO:0000256" key="1">
    <source>
        <dbReference type="SAM" id="Coils"/>
    </source>
</evidence>
<keyword evidence="3" id="KW-1185">Reference proteome</keyword>
<dbReference type="AlphaFoldDB" id="A0A1Y1V860"/>
<protein>
    <submittedName>
        <fullName evidence="2">Uncharacterized protein</fullName>
    </submittedName>
</protein>
<comment type="caution">
    <text evidence="2">The sequence shown here is derived from an EMBL/GenBank/DDBJ whole genome shotgun (WGS) entry which is preliminary data.</text>
</comment>
<organism evidence="2 3">
    <name type="scientific">Piromyces finnis</name>
    <dbReference type="NCBI Taxonomy" id="1754191"/>
    <lineage>
        <taxon>Eukaryota</taxon>
        <taxon>Fungi</taxon>
        <taxon>Fungi incertae sedis</taxon>
        <taxon>Chytridiomycota</taxon>
        <taxon>Chytridiomycota incertae sedis</taxon>
        <taxon>Neocallimastigomycetes</taxon>
        <taxon>Neocallimastigales</taxon>
        <taxon>Neocallimastigaceae</taxon>
        <taxon>Piromyces</taxon>
    </lineage>
</organism>